<dbReference type="SMART" id="SM00112">
    <property type="entry name" value="CA"/>
    <property type="match status" value="3"/>
</dbReference>
<keyword evidence="6 11" id="KW-0106">Calcium</keyword>
<gene>
    <name evidence="14" type="ORF">C0Q70_05784</name>
</gene>
<feature type="region of interest" description="Disordered" evidence="12">
    <location>
        <begin position="115"/>
        <end position="140"/>
    </location>
</feature>
<evidence type="ECO:0000256" key="7">
    <source>
        <dbReference type="ARBA" id="ARBA00022889"/>
    </source>
</evidence>
<dbReference type="GO" id="GO:0005886">
    <property type="term" value="C:plasma membrane"/>
    <property type="evidence" value="ECO:0007669"/>
    <property type="project" value="UniProtKB-SubCell"/>
</dbReference>
<feature type="compositionally biased region" description="Low complexity" evidence="12">
    <location>
        <begin position="119"/>
        <end position="130"/>
    </location>
</feature>
<dbReference type="InterPro" id="IPR050174">
    <property type="entry name" value="Protocadherin/Cadherin-CA"/>
</dbReference>
<evidence type="ECO:0000256" key="5">
    <source>
        <dbReference type="ARBA" id="ARBA00022737"/>
    </source>
</evidence>
<dbReference type="InterPro" id="IPR020894">
    <property type="entry name" value="Cadherin_CS"/>
</dbReference>
<dbReference type="SUPFAM" id="SSF49313">
    <property type="entry name" value="Cadherin-like"/>
    <property type="match status" value="3"/>
</dbReference>
<evidence type="ECO:0000256" key="3">
    <source>
        <dbReference type="ARBA" id="ARBA00022692"/>
    </source>
</evidence>
<keyword evidence="15" id="KW-1185">Reference proteome</keyword>
<dbReference type="OrthoDB" id="6252479at2759"/>
<evidence type="ECO:0000256" key="9">
    <source>
        <dbReference type="ARBA" id="ARBA00023136"/>
    </source>
</evidence>
<protein>
    <recommendedName>
        <fullName evidence="13">Cadherin domain-containing protein</fullName>
    </recommendedName>
</protein>
<keyword evidence="4" id="KW-0732">Signal</keyword>
<keyword evidence="3" id="KW-0812">Transmembrane</keyword>
<keyword evidence="8" id="KW-1133">Transmembrane helix</keyword>
<evidence type="ECO:0000256" key="6">
    <source>
        <dbReference type="ARBA" id="ARBA00022837"/>
    </source>
</evidence>
<feature type="domain" description="Cadherin" evidence="13">
    <location>
        <begin position="353"/>
        <end position="462"/>
    </location>
</feature>
<dbReference type="InterPro" id="IPR002126">
    <property type="entry name" value="Cadherin-like_dom"/>
</dbReference>
<evidence type="ECO:0000313" key="15">
    <source>
        <dbReference type="Proteomes" id="UP000245119"/>
    </source>
</evidence>
<reference evidence="14 15" key="1">
    <citation type="submission" date="2018-04" db="EMBL/GenBank/DDBJ databases">
        <title>The genome of golden apple snail Pomacea canaliculata provides insight into stress tolerance and invasive adaptation.</title>
        <authorList>
            <person name="Liu C."/>
            <person name="Liu B."/>
            <person name="Ren Y."/>
            <person name="Zhang Y."/>
            <person name="Wang H."/>
            <person name="Li S."/>
            <person name="Jiang F."/>
            <person name="Yin L."/>
            <person name="Zhang G."/>
            <person name="Qian W."/>
            <person name="Fan W."/>
        </authorList>
    </citation>
    <scope>NUCLEOTIDE SEQUENCE [LARGE SCALE GENOMIC DNA]</scope>
    <source>
        <strain evidence="14">SZHN2017</strain>
        <tissue evidence="14">Muscle</tissue>
    </source>
</reference>
<dbReference type="FunFam" id="2.60.40.60:FF:000007">
    <property type="entry name" value="Protocadherin alpha 2"/>
    <property type="match status" value="1"/>
</dbReference>
<dbReference type="PANTHER" id="PTHR24028">
    <property type="entry name" value="CADHERIN-87A"/>
    <property type="match status" value="1"/>
</dbReference>
<dbReference type="InterPro" id="IPR015919">
    <property type="entry name" value="Cadherin-like_sf"/>
</dbReference>
<dbReference type="GO" id="GO:0007156">
    <property type="term" value="P:homophilic cell adhesion via plasma membrane adhesion molecules"/>
    <property type="evidence" value="ECO:0007669"/>
    <property type="project" value="InterPro"/>
</dbReference>
<feature type="domain" description="Cadherin" evidence="13">
    <location>
        <begin position="463"/>
        <end position="570"/>
    </location>
</feature>
<evidence type="ECO:0000256" key="11">
    <source>
        <dbReference type="PROSITE-ProRule" id="PRU00043"/>
    </source>
</evidence>
<keyword evidence="10" id="KW-0325">Glycoprotein</keyword>
<dbReference type="CDD" id="cd11304">
    <property type="entry name" value="Cadherin_repeat"/>
    <property type="match status" value="3"/>
</dbReference>
<dbReference type="Pfam" id="PF00028">
    <property type="entry name" value="Cadherin"/>
    <property type="match status" value="2"/>
</dbReference>
<dbReference type="Proteomes" id="UP000245119">
    <property type="component" value="Linkage Group LG3"/>
</dbReference>
<keyword evidence="7" id="KW-0130">Cell adhesion</keyword>
<keyword evidence="2" id="KW-1003">Cell membrane</keyword>
<dbReference type="FunFam" id="2.60.40.60:FF:000116">
    <property type="entry name" value="Dachsous cadherin-related 2"/>
    <property type="match status" value="1"/>
</dbReference>
<dbReference type="InterPro" id="IPR013164">
    <property type="entry name" value="Cadherin_N"/>
</dbReference>
<dbReference type="EMBL" id="PZQS01000003">
    <property type="protein sequence ID" value="PVD34509.1"/>
    <property type="molecule type" value="Genomic_DNA"/>
</dbReference>
<dbReference type="PROSITE" id="PS00232">
    <property type="entry name" value="CADHERIN_1"/>
    <property type="match status" value="2"/>
</dbReference>
<dbReference type="PRINTS" id="PR00205">
    <property type="entry name" value="CADHERIN"/>
</dbReference>
<evidence type="ECO:0000256" key="4">
    <source>
        <dbReference type="ARBA" id="ARBA00022729"/>
    </source>
</evidence>
<feature type="domain" description="Cadherin" evidence="13">
    <location>
        <begin position="234"/>
        <end position="352"/>
    </location>
</feature>
<dbReference type="Pfam" id="PF08266">
    <property type="entry name" value="Cadherin_2"/>
    <property type="match status" value="1"/>
</dbReference>
<comment type="subcellular location">
    <subcellularLocation>
        <location evidence="1">Cell membrane</location>
        <topology evidence="1">Single-pass type I membrane protein</topology>
    </subcellularLocation>
</comment>
<dbReference type="Gene3D" id="2.60.40.60">
    <property type="entry name" value="Cadherins"/>
    <property type="match status" value="3"/>
</dbReference>
<dbReference type="AlphaFoldDB" id="A0A2T7PM63"/>
<dbReference type="PROSITE" id="PS50268">
    <property type="entry name" value="CADHERIN_2"/>
    <property type="match status" value="3"/>
</dbReference>
<evidence type="ECO:0000259" key="13">
    <source>
        <dbReference type="PROSITE" id="PS50268"/>
    </source>
</evidence>
<proteinExistence type="predicted"/>
<keyword evidence="5" id="KW-0677">Repeat</keyword>
<keyword evidence="9" id="KW-0472">Membrane</keyword>
<comment type="caution">
    <text evidence="14">The sequence shown here is derived from an EMBL/GenBank/DDBJ whole genome shotgun (WGS) entry which is preliminary data.</text>
</comment>
<accession>A0A2T7PM63</accession>
<organism evidence="14 15">
    <name type="scientific">Pomacea canaliculata</name>
    <name type="common">Golden apple snail</name>
    <dbReference type="NCBI Taxonomy" id="400727"/>
    <lineage>
        <taxon>Eukaryota</taxon>
        <taxon>Metazoa</taxon>
        <taxon>Spiralia</taxon>
        <taxon>Lophotrochozoa</taxon>
        <taxon>Mollusca</taxon>
        <taxon>Gastropoda</taxon>
        <taxon>Caenogastropoda</taxon>
        <taxon>Architaenioglossa</taxon>
        <taxon>Ampullarioidea</taxon>
        <taxon>Ampullariidae</taxon>
        <taxon>Pomacea</taxon>
    </lineage>
</organism>
<sequence>MVAVDSIVSYRTRQSGVADNSPDEPHQPAILSSKGIRWVFLPKQTGGSHTCETPLASFCRHHLAVSCSRPHRPTVGVWRRQKCYLSEVWGGCDYRWTVGGTSRCWDYLGDAHRTRRRPTAAARSRPASRPDTQPASDTRRCRALGAGVPTRVSTAAPSGFVLELDLLRVNSNCTGVHQAGTVAVIGSSAAVAMIRNPEFSWKSHHGLVTPTLQGSLSLTIILLAVAHFRLTRAQTEVVVFHLQEELQAGSLVGNVSQASNVTRGLTPSVVNSLQYQILSSDGPRISLLFNINTRTGVIFTNAMIDREQMCNLLTTCQVEFDVTIKSTISTNFIKLVSVKVFIDDINDNAPTFPTNEVNITFPENAPLETKIPVSGAFDRDTGLATPIRYSLQDTGVFVLSEERQLDGLSSLKLTLKQPLDRENISFYSLLLLASDGDDPGSHTGTLVVNVEVGDINDNSPTFTQNGFNLTVNDTADAGTTFGQLKAYDADAGVNAQLSFRFSILTESVVQDLFQLNEISGELSVKADLQYQSRRNFQCVVEVWDRGVPPLYSQTILRIQVVNNGNTPPEAGTDPC</sequence>
<name>A0A2T7PM63_POMCA</name>
<evidence type="ECO:0000256" key="12">
    <source>
        <dbReference type="SAM" id="MobiDB-lite"/>
    </source>
</evidence>
<evidence type="ECO:0000256" key="1">
    <source>
        <dbReference type="ARBA" id="ARBA00004251"/>
    </source>
</evidence>
<evidence type="ECO:0000256" key="8">
    <source>
        <dbReference type="ARBA" id="ARBA00022989"/>
    </source>
</evidence>
<evidence type="ECO:0000313" key="14">
    <source>
        <dbReference type="EMBL" id="PVD34509.1"/>
    </source>
</evidence>
<evidence type="ECO:0000256" key="10">
    <source>
        <dbReference type="ARBA" id="ARBA00023180"/>
    </source>
</evidence>
<dbReference type="PANTHER" id="PTHR24028:SF146">
    <property type="entry name" value="CADHERIN 96CB, ISOFORM D-RELATED"/>
    <property type="match status" value="1"/>
</dbReference>
<dbReference type="GO" id="GO:0005509">
    <property type="term" value="F:calcium ion binding"/>
    <property type="evidence" value="ECO:0007669"/>
    <property type="project" value="UniProtKB-UniRule"/>
</dbReference>
<evidence type="ECO:0000256" key="2">
    <source>
        <dbReference type="ARBA" id="ARBA00022475"/>
    </source>
</evidence>